<organism evidence="1 2">
    <name type="scientific">Nocardiopsis coralli</name>
    <dbReference type="NCBI Taxonomy" id="2772213"/>
    <lineage>
        <taxon>Bacteria</taxon>
        <taxon>Bacillati</taxon>
        <taxon>Actinomycetota</taxon>
        <taxon>Actinomycetes</taxon>
        <taxon>Streptosporangiales</taxon>
        <taxon>Nocardiopsidaceae</taxon>
        <taxon>Nocardiopsis</taxon>
    </lineage>
</organism>
<dbReference type="Proteomes" id="UP000806528">
    <property type="component" value="Unassembled WGS sequence"/>
</dbReference>
<evidence type="ECO:0000313" key="1">
    <source>
        <dbReference type="EMBL" id="MBE2998216.1"/>
    </source>
</evidence>
<comment type="caution">
    <text evidence="1">The sequence shown here is derived from an EMBL/GenBank/DDBJ whole genome shotgun (WGS) entry which is preliminary data.</text>
</comment>
<name>A0ABR9P306_9ACTN</name>
<proteinExistence type="predicted"/>
<evidence type="ECO:0000313" key="2">
    <source>
        <dbReference type="Proteomes" id="UP000806528"/>
    </source>
</evidence>
<accession>A0ABR9P306</accession>
<gene>
    <name evidence="1" type="ORF">IDM40_05780</name>
</gene>
<reference evidence="1 2" key="1">
    <citation type="submission" date="2020-09" db="EMBL/GenBank/DDBJ databases">
        <title>Diversity and distribution of actinomycetes associated with coral in the coast of Hainan.</title>
        <authorList>
            <person name="Li F."/>
        </authorList>
    </citation>
    <scope>NUCLEOTIDE SEQUENCE [LARGE SCALE GENOMIC DNA]</scope>
    <source>
        <strain evidence="1 2">HNM0947</strain>
    </source>
</reference>
<protein>
    <submittedName>
        <fullName evidence="1">Uncharacterized protein</fullName>
    </submittedName>
</protein>
<sequence length="81" mass="8713">MDTPPQPMHPVRPRPASRLPRAIVLCLLASALLGAFTEWPVWACVAVAVPAGALLSGLVTQYVRREPREPREPGPVPEPGV</sequence>
<keyword evidence="2" id="KW-1185">Reference proteome</keyword>
<dbReference type="EMBL" id="JADBGI010000004">
    <property type="protein sequence ID" value="MBE2998216.1"/>
    <property type="molecule type" value="Genomic_DNA"/>
</dbReference>
<dbReference type="RefSeq" id="WP_193120862.1">
    <property type="nucleotide sequence ID" value="NZ_JADBGI010000004.1"/>
</dbReference>